<evidence type="ECO:0000256" key="2">
    <source>
        <dbReference type="SAM" id="Phobius"/>
    </source>
</evidence>
<evidence type="ECO:0000313" key="3">
    <source>
        <dbReference type="EMBL" id="UQA92014.1"/>
    </source>
</evidence>
<gene>
    <name evidence="3" type="ORF">K9S39_09280</name>
</gene>
<sequence length="119" mass="12844">MSHMRESPPVDDQYSGGRGGGRGGSRGGTAVKRAALVIHTIVDIAAAFLGLWVLLFLLDANQGNVFVQFVKGVADPLAWWARDIFTMDTEGLRVVLNYGLPAAIYLLAGHLLAGRMRHL</sequence>
<proteinExistence type="predicted"/>
<feature type="compositionally biased region" description="Gly residues" evidence="1">
    <location>
        <begin position="16"/>
        <end position="27"/>
    </location>
</feature>
<evidence type="ECO:0000313" key="4">
    <source>
        <dbReference type="Proteomes" id="UP000830115"/>
    </source>
</evidence>
<accession>A0ABY4M2M1</accession>
<organism evidence="3 4">
    <name type="scientific">Streptomyces halobius</name>
    <dbReference type="NCBI Taxonomy" id="2879846"/>
    <lineage>
        <taxon>Bacteria</taxon>
        <taxon>Bacillati</taxon>
        <taxon>Actinomycetota</taxon>
        <taxon>Actinomycetes</taxon>
        <taxon>Kitasatosporales</taxon>
        <taxon>Streptomycetaceae</taxon>
        <taxon>Streptomyces</taxon>
    </lineage>
</organism>
<dbReference type="EMBL" id="CP086322">
    <property type="protein sequence ID" value="UQA92014.1"/>
    <property type="molecule type" value="Genomic_DNA"/>
</dbReference>
<feature type="region of interest" description="Disordered" evidence="1">
    <location>
        <begin position="1"/>
        <end position="28"/>
    </location>
</feature>
<keyword evidence="2" id="KW-0812">Transmembrane</keyword>
<feature type="transmembrane region" description="Helical" evidence="2">
    <location>
        <begin position="95"/>
        <end position="113"/>
    </location>
</feature>
<reference evidence="3" key="1">
    <citation type="submission" date="2021-10" db="EMBL/GenBank/DDBJ databases">
        <title>Streptomyces nigrumlapis sp.nov.,an antimicrobial producing actinobacterium isolated from Black Gobi rocks.</title>
        <authorList>
            <person name="Wen Y."/>
            <person name="Zhang W."/>
            <person name="Liu X.G."/>
        </authorList>
    </citation>
    <scope>NUCLEOTIDE SEQUENCE</scope>
    <source>
        <strain evidence="3">ST13-2-2</strain>
    </source>
</reference>
<protein>
    <recommendedName>
        <fullName evidence="5">RDD family protein</fullName>
    </recommendedName>
</protein>
<keyword evidence="2" id="KW-0472">Membrane</keyword>
<keyword evidence="2" id="KW-1133">Transmembrane helix</keyword>
<keyword evidence="4" id="KW-1185">Reference proteome</keyword>
<feature type="transmembrane region" description="Helical" evidence="2">
    <location>
        <begin position="36"/>
        <end position="58"/>
    </location>
</feature>
<evidence type="ECO:0008006" key="5">
    <source>
        <dbReference type="Google" id="ProtNLM"/>
    </source>
</evidence>
<dbReference type="Proteomes" id="UP000830115">
    <property type="component" value="Chromosome"/>
</dbReference>
<evidence type="ECO:0000256" key="1">
    <source>
        <dbReference type="SAM" id="MobiDB-lite"/>
    </source>
</evidence>
<name>A0ABY4M2M1_9ACTN</name>